<accession>A0A6J4TYH4</accession>
<dbReference type="AlphaFoldDB" id="A0A6J4TYH4"/>
<proteinExistence type="predicted"/>
<dbReference type="EMBL" id="CADCWG010000017">
    <property type="protein sequence ID" value="CAA9535839.1"/>
    <property type="molecule type" value="Genomic_DNA"/>
</dbReference>
<gene>
    <name evidence="2" type="ORF">AVDCRST_MAG49-210</name>
</gene>
<name>A0A6J4TYH4_9BACT</name>
<reference evidence="2" key="1">
    <citation type="submission" date="2020-02" db="EMBL/GenBank/DDBJ databases">
        <authorList>
            <person name="Meier V. D."/>
        </authorList>
    </citation>
    <scope>NUCLEOTIDE SEQUENCE</scope>
    <source>
        <strain evidence="2">AVDCRST_MAG49</strain>
    </source>
</reference>
<organism evidence="2">
    <name type="scientific">uncultured Thermomicrobiales bacterium</name>
    <dbReference type="NCBI Taxonomy" id="1645740"/>
    <lineage>
        <taxon>Bacteria</taxon>
        <taxon>Pseudomonadati</taxon>
        <taxon>Thermomicrobiota</taxon>
        <taxon>Thermomicrobia</taxon>
        <taxon>Thermomicrobiales</taxon>
        <taxon>environmental samples</taxon>
    </lineage>
</organism>
<protein>
    <submittedName>
        <fullName evidence="2">Uncharacterized protein</fullName>
    </submittedName>
</protein>
<evidence type="ECO:0000256" key="1">
    <source>
        <dbReference type="SAM" id="MobiDB-lite"/>
    </source>
</evidence>
<feature type="region of interest" description="Disordered" evidence="1">
    <location>
        <begin position="1"/>
        <end position="78"/>
    </location>
</feature>
<evidence type="ECO:0000313" key="2">
    <source>
        <dbReference type="EMBL" id="CAA9535839.1"/>
    </source>
</evidence>
<sequence length="78" mass="8425">WWSGSAPAASPVRGGHRGQGIRRGAGPSRPRNRRRSPRRSPISRTTPRAAGRGVADRRPPTVGFLDRARICPRPAAGH</sequence>
<feature type="non-terminal residue" evidence="2">
    <location>
        <position position="1"/>
    </location>
</feature>
<feature type="non-terminal residue" evidence="2">
    <location>
        <position position="78"/>
    </location>
</feature>
<feature type="compositionally biased region" description="Low complexity" evidence="1">
    <location>
        <begin position="39"/>
        <end position="49"/>
    </location>
</feature>